<gene>
    <name evidence="1" type="ORF">MELLADRAFT_66161</name>
</gene>
<dbReference type="InParanoid" id="F4RY39"/>
<keyword evidence="2" id="KW-1185">Reference proteome</keyword>
<accession>F4RY39</accession>
<dbReference type="AlphaFoldDB" id="F4RY39"/>
<dbReference type="Proteomes" id="UP000001072">
    <property type="component" value="Unassembled WGS sequence"/>
</dbReference>
<dbReference type="RefSeq" id="XP_007414109.1">
    <property type="nucleotide sequence ID" value="XM_007414047.1"/>
</dbReference>
<name>F4RY39_MELLP</name>
<dbReference type="OrthoDB" id="1078367at2759"/>
<protein>
    <submittedName>
        <fullName evidence="1">Uncharacterized protein</fullName>
    </submittedName>
</protein>
<reference evidence="2" key="1">
    <citation type="journal article" date="2011" name="Proc. Natl. Acad. Sci. U.S.A.">
        <title>Obligate biotrophy features unraveled by the genomic analysis of rust fungi.</title>
        <authorList>
            <person name="Duplessis S."/>
            <person name="Cuomo C.A."/>
            <person name="Lin Y.-C."/>
            <person name="Aerts A."/>
            <person name="Tisserant E."/>
            <person name="Veneault-Fourrey C."/>
            <person name="Joly D.L."/>
            <person name="Hacquard S."/>
            <person name="Amselem J."/>
            <person name="Cantarel B.L."/>
            <person name="Chiu R."/>
            <person name="Coutinho P.M."/>
            <person name="Feau N."/>
            <person name="Field M."/>
            <person name="Frey P."/>
            <person name="Gelhaye E."/>
            <person name="Goldberg J."/>
            <person name="Grabherr M.G."/>
            <person name="Kodira C.D."/>
            <person name="Kohler A."/>
            <person name="Kuees U."/>
            <person name="Lindquist E.A."/>
            <person name="Lucas S.M."/>
            <person name="Mago R."/>
            <person name="Mauceli E."/>
            <person name="Morin E."/>
            <person name="Murat C."/>
            <person name="Pangilinan J.L."/>
            <person name="Park R."/>
            <person name="Pearson M."/>
            <person name="Quesneville H."/>
            <person name="Rouhier N."/>
            <person name="Sakthikumar S."/>
            <person name="Salamov A.A."/>
            <person name="Schmutz J."/>
            <person name="Selles B."/>
            <person name="Shapiro H."/>
            <person name="Tanguay P."/>
            <person name="Tuskan G.A."/>
            <person name="Henrissat B."/>
            <person name="Van de Peer Y."/>
            <person name="Rouze P."/>
            <person name="Ellis J.G."/>
            <person name="Dodds P.N."/>
            <person name="Schein J.E."/>
            <person name="Zhong S."/>
            <person name="Hamelin R.C."/>
            <person name="Grigoriev I.V."/>
            <person name="Szabo L.J."/>
            <person name="Martin F."/>
        </authorList>
    </citation>
    <scope>NUCLEOTIDE SEQUENCE [LARGE SCALE GENOMIC DNA]</scope>
    <source>
        <strain evidence="2">98AG31 / pathotype 3-4-7</strain>
    </source>
</reference>
<dbReference type="EMBL" id="GL883129">
    <property type="protein sequence ID" value="EGG02707.1"/>
    <property type="molecule type" value="Genomic_DNA"/>
</dbReference>
<dbReference type="VEuPathDB" id="FungiDB:MELLADRAFT_66161"/>
<evidence type="ECO:0000313" key="2">
    <source>
        <dbReference type="Proteomes" id="UP000001072"/>
    </source>
</evidence>
<dbReference type="STRING" id="747676.F4RY39"/>
<dbReference type="HOGENOM" id="CLU_1245634_0_0_1"/>
<dbReference type="GeneID" id="18930576"/>
<sequence length="222" mass="24989">MAQGELLSLEVRAESQWCVDITHLSTPVTRSCEIAIRDYKYPAPERIRVLSDFGSKHFHASPTLRSYHLTLTRMVLTKASSGLLRSCQQAGRATSTSLRNPDARRHYARLTLIGNLVQDAKVIERGADRDPMIALKIATSDPIGREAREAGKAIYPTAQFKLSLMLEFPNCIANTRFLYRSLVLVQADVRMQPQEHTEAGYQPAIVRLTLREATKLRNPKTE</sequence>
<evidence type="ECO:0000313" key="1">
    <source>
        <dbReference type="EMBL" id="EGG02707.1"/>
    </source>
</evidence>
<organism evidence="2">
    <name type="scientific">Melampsora larici-populina (strain 98AG31 / pathotype 3-4-7)</name>
    <name type="common">Poplar leaf rust fungus</name>
    <dbReference type="NCBI Taxonomy" id="747676"/>
    <lineage>
        <taxon>Eukaryota</taxon>
        <taxon>Fungi</taxon>
        <taxon>Dikarya</taxon>
        <taxon>Basidiomycota</taxon>
        <taxon>Pucciniomycotina</taxon>
        <taxon>Pucciniomycetes</taxon>
        <taxon>Pucciniales</taxon>
        <taxon>Melampsoraceae</taxon>
        <taxon>Melampsora</taxon>
    </lineage>
</organism>
<dbReference type="KEGG" id="mlr:MELLADRAFT_66161"/>
<proteinExistence type="predicted"/>